<dbReference type="Proteomes" id="UP000217199">
    <property type="component" value="Unassembled WGS sequence"/>
</dbReference>
<accession>A0A286UIB6</accession>
<feature type="transmembrane region" description="Helical" evidence="1">
    <location>
        <begin position="198"/>
        <end position="223"/>
    </location>
</feature>
<protein>
    <recommendedName>
        <fullName evidence="2">DUF6533 domain-containing protein</fullName>
    </recommendedName>
</protein>
<feature type="transmembrane region" description="Helical" evidence="1">
    <location>
        <begin position="124"/>
        <end position="146"/>
    </location>
</feature>
<keyword evidence="1" id="KW-0812">Transmembrane</keyword>
<gene>
    <name evidence="3" type="ORF">PNOK_0422100</name>
</gene>
<name>A0A286UIB6_9AGAM</name>
<feature type="transmembrane region" description="Helical" evidence="1">
    <location>
        <begin position="158"/>
        <end position="178"/>
    </location>
</feature>
<dbReference type="InterPro" id="IPR045340">
    <property type="entry name" value="DUF6533"/>
</dbReference>
<keyword evidence="1" id="KW-1133">Transmembrane helix</keyword>
<evidence type="ECO:0000259" key="2">
    <source>
        <dbReference type="Pfam" id="PF20151"/>
    </source>
</evidence>
<feature type="transmembrane region" description="Helical" evidence="1">
    <location>
        <begin position="244"/>
        <end position="263"/>
    </location>
</feature>
<organism evidence="3 4">
    <name type="scientific">Pyrrhoderma noxium</name>
    <dbReference type="NCBI Taxonomy" id="2282107"/>
    <lineage>
        <taxon>Eukaryota</taxon>
        <taxon>Fungi</taxon>
        <taxon>Dikarya</taxon>
        <taxon>Basidiomycota</taxon>
        <taxon>Agaricomycotina</taxon>
        <taxon>Agaricomycetes</taxon>
        <taxon>Hymenochaetales</taxon>
        <taxon>Hymenochaetaceae</taxon>
        <taxon>Pyrrhoderma</taxon>
    </lineage>
</organism>
<dbReference type="AlphaFoldDB" id="A0A286UIB6"/>
<feature type="transmembrane region" description="Helical" evidence="1">
    <location>
        <begin position="275"/>
        <end position="297"/>
    </location>
</feature>
<dbReference type="InParanoid" id="A0A286UIB6"/>
<comment type="caution">
    <text evidence="3">The sequence shown here is derived from an EMBL/GenBank/DDBJ whole genome shotgun (WGS) entry which is preliminary data.</text>
</comment>
<proteinExistence type="predicted"/>
<evidence type="ECO:0000256" key="1">
    <source>
        <dbReference type="SAM" id="Phobius"/>
    </source>
</evidence>
<dbReference type="Pfam" id="PF20151">
    <property type="entry name" value="DUF6533"/>
    <property type="match status" value="1"/>
</dbReference>
<keyword evidence="4" id="KW-1185">Reference proteome</keyword>
<evidence type="ECO:0000313" key="4">
    <source>
        <dbReference type="Proteomes" id="UP000217199"/>
    </source>
</evidence>
<dbReference type="OrthoDB" id="2638860at2759"/>
<feature type="domain" description="DUF6533" evidence="2">
    <location>
        <begin position="55"/>
        <end position="98"/>
    </location>
</feature>
<feature type="transmembrane region" description="Helical" evidence="1">
    <location>
        <begin position="88"/>
        <end position="112"/>
    </location>
</feature>
<keyword evidence="1" id="KW-0472">Membrane</keyword>
<dbReference type="EMBL" id="NBII01000004">
    <property type="protein sequence ID" value="PAV19288.1"/>
    <property type="molecule type" value="Genomic_DNA"/>
</dbReference>
<reference evidence="3 4" key="1">
    <citation type="journal article" date="2017" name="Mol. Ecol.">
        <title>Comparative and population genomic landscape of Phellinus noxius: A hypervariable fungus causing root rot in trees.</title>
        <authorList>
            <person name="Chung C.L."/>
            <person name="Lee T.J."/>
            <person name="Akiba M."/>
            <person name="Lee H.H."/>
            <person name="Kuo T.H."/>
            <person name="Liu D."/>
            <person name="Ke H.M."/>
            <person name="Yokoi T."/>
            <person name="Roa M.B."/>
            <person name="Lu M.J."/>
            <person name="Chang Y.Y."/>
            <person name="Ann P.J."/>
            <person name="Tsai J.N."/>
            <person name="Chen C.Y."/>
            <person name="Tzean S.S."/>
            <person name="Ota Y."/>
            <person name="Hattori T."/>
            <person name="Sahashi N."/>
            <person name="Liou R.F."/>
            <person name="Kikuchi T."/>
            <person name="Tsai I.J."/>
        </authorList>
    </citation>
    <scope>NUCLEOTIDE SEQUENCE [LARGE SCALE GENOMIC DNA]</scope>
    <source>
        <strain evidence="3 4">FFPRI411160</strain>
    </source>
</reference>
<sequence length="326" mass="36963">MFCNPKKKSGLVSHLKCRNLVMSGWLSARDDSPLIYINPLLVPTWVEQYRFSMSFTVALEAFLVYDTFINMDKEVKYFWSSPLKLVSLVYFANRYIGISQLVTGMLGVTFSANNAMCMPPYSSFGINVLLFITIDYILLMRVLALYSQDKKLNIILHILWLLEAVSEVSILIVGTLRTEYVVRGLAKGMTVCVQRGQLSVIFPLFGWSIIMIYAFILMCLALYRATSYWNASRGFKGMALLKVVIRDQVLYFILVMICCAFQIMQNMLYLPNPAIATIINLVGSPTFVCVLGCRMLVHLKEAGEIGVNEGTSYRSDQISTMEFTYV</sequence>
<evidence type="ECO:0000313" key="3">
    <source>
        <dbReference type="EMBL" id="PAV19288.1"/>
    </source>
</evidence>